<accession>U2I0D7</accession>
<comment type="caution">
    <text evidence="1">The sequence shown here is derived from an EMBL/GenBank/DDBJ whole genome shotgun (WGS) entry which is preliminary data.</text>
</comment>
<protein>
    <recommendedName>
        <fullName evidence="3">Peptidase A2 domain-containing protein</fullName>
    </recommendedName>
</protein>
<dbReference type="Gene3D" id="2.40.70.10">
    <property type="entry name" value="Acid Proteases"/>
    <property type="match status" value="1"/>
</dbReference>
<dbReference type="AlphaFoldDB" id="U2I0D7"/>
<dbReference type="Proteomes" id="UP000016584">
    <property type="component" value="Unassembled WGS sequence"/>
</dbReference>
<dbReference type="InterPro" id="IPR034122">
    <property type="entry name" value="Retropepsin-like_bacterial"/>
</dbReference>
<dbReference type="RefSeq" id="WP_021069080.1">
    <property type="nucleotide sequence ID" value="NZ_ATDL01000004.1"/>
</dbReference>
<dbReference type="EMBL" id="ATDL01000004">
    <property type="protein sequence ID" value="ERJ60980.1"/>
    <property type="molecule type" value="Genomic_DNA"/>
</dbReference>
<dbReference type="eggNOG" id="COG3577">
    <property type="taxonomic scope" value="Bacteria"/>
</dbReference>
<dbReference type="PATRIC" id="fig|1346330.5.peg.899"/>
<evidence type="ECO:0000313" key="1">
    <source>
        <dbReference type="EMBL" id="ERJ60980.1"/>
    </source>
</evidence>
<evidence type="ECO:0000313" key="2">
    <source>
        <dbReference type="Proteomes" id="UP000016584"/>
    </source>
</evidence>
<dbReference type="InterPro" id="IPR021109">
    <property type="entry name" value="Peptidase_aspartic_dom_sf"/>
</dbReference>
<gene>
    <name evidence="1" type="ORF">M472_19690</name>
</gene>
<dbReference type="STRING" id="1346330.M472_19690"/>
<name>U2I0D7_9SPHI</name>
<evidence type="ECO:0008006" key="3">
    <source>
        <dbReference type="Google" id="ProtNLM"/>
    </source>
</evidence>
<dbReference type="SUPFAM" id="SSF50630">
    <property type="entry name" value="Acid proteases"/>
    <property type="match status" value="1"/>
</dbReference>
<proteinExistence type="predicted"/>
<reference evidence="1 2" key="1">
    <citation type="journal article" date="2013" name="Genome Announc.">
        <title>The Draft Genome Sequence of Sphingomonas paucimobilis Strain HER1398 (Proteobacteria), Host to the Giant PAU Phage, Indicates That It Is a Member of the Genus Sphingobacterium (Bacteroidetes).</title>
        <authorList>
            <person name="White R.A.III."/>
            <person name="Suttle C.A."/>
        </authorList>
    </citation>
    <scope>NUCLEOTIDE SEQUENCE [LARGE SCALE GENOMIC DNA]</scope>
    <source>
        <strain evidence="1 2">HER1398</strain>
    </source>
</reference>
<dbReference type="Pfam" id="PF13650">
    <property type="entry name" value="Asp_protease_2"/>
    <property type="match status" value="1"/>
</dbReference>
<organism evidence="1 2">
    <name type="scientific">Sphingobacterium paucimobilis HER1398</name>
    <dbReference type="NCBI Taxonomy" id="1346330"/>
    <lineage>
        <taxon>Bacteria</taxon>
        <taxon>Pseudomonadati</taxon>
        <taxon>Bacteroidota</taxon>
        <taxon>Sphingobacteriia</taxon>
        <taxon>Sphingobacteriales</taxon>
        <taxon>Sphingobacteriaceae</taxon>
        <taxon>Sphingobacterium</taxon>
    </lineage>
</organism>
<keyword evidence="2" id="KW-1185">Reference proteome</keyword>
<sequence length="163" mass="18160">MYITLLAENIYMHIIPLELLQLEEEGFHILIEVNISGAVHKMVVDTGASKTVFDKSMLLESGIPETSFITSDLLSTGLGTNEMRSETTILQFNIQDWISKPLEVAILDLSTINYAYSQMQLPPIVGVLGGDILLNYGGIINYKKKTLTLNRKKTSPKSNFIKP</sequence>
<dbReference type="CDD" id="cd05483">
    <property type="entry name" value="retropepsin_like_bacteria"/>
    <property type="match status" value="1"/>
</dbReference>